<accession>A0A7S3MHL0</accession>
<dbReference type="InterPro" id="IPR009833">
    <property type="entry name" value="DUF1398"/>
</dbReference>
<dbReference type="Pfam" id="PF07166">
    <property type="entry name" value="DUF1398"/>
    <property type="match status" value="1"/>
</dbReference>
<dbReference type="SUPFAM" id="SSF160419">
    <property type="entry name" value="YdfO-like"/>
    <property type="match status" value="1"/>
</dbReference>
<gene>
    <name evidence="1" type="ORF">SELO1098_LOCUS30883</name>
</gene>
<name>A0A7S3MHL0_9STRA</name>
<evidence type="ECO:0008006" key="2">
    <source>
        <dbReference type="Google" id="ProtNLM"/>
    </source>
</evidence>
<sequence length="135" mass="14935">MIRRMFTIAQIQAAQANIKTGGDFPQFVQDIIRLGVQSYVTSVYDGNTVYKGADNFSVESGAKHEPVFIADVSDGEAFKVKLKGHQQGRTSYPQFCTDCGASGIDRWEVVISSMTCAYYDKGNQEILVEKVPEPK</sequence>
<dbReference type="InterPro" id="IPR036696">
    <property type="entry name" value="YdfO-like_sf"/>
</dbReference>
<dbReference type="Gene3D" id="3.30.1810.10">
    <property type="entry name" value="YdfO-like"/>
    <property type="match status" value="1"/>
</dbReference>
<protein>
    <recommendedName>
        <fullName evidence="2">Phage envelope protein</fullName>
    </recommendedName>
</protein>
<proteinExistence type="predicted"/>
<evidence type="ECO:0000313" key="1">
    <source>
        <dbReference type="EMBL" id="CAE0302027.1"/>
    </source>
</evidence>
<organism evidence="1">
    <name type="scientific">Spumella elongata</name>
    <dbReference type="NCBI Taxonomy" id="89044"/>
    <lineage>
        <taxon>Eukaryota</taxon>
        <taxon>Sar</taxon>
        <taxon>Stramenopiles</taxon>
        <taxon>Ochrophyta</taxon>
        <taxon>Chrysophyceae</taxon>
        <taxon>Chromulinales</taxon>
        <taxon>Chromulinaceae</taxon>
        <taxon>Spumella</taxon>
    </lineage>
</organism>
<reference evidence="1" key="1">
    <citation type="submission" date="2021-01" db="EMBL/GenBank/DDBJ databases">
        <authorList>
            <person name="Corre E."/>
            <person name="Pelletier E."/>
            <person name="Niang G."/>
            <person name="Scheremetjew M."/>
            <person name="Finn R."/>
            <person name="Kale V."/>
            <person name="Holt S."/>
            <person name="Cochrane G."/>
            <person name="Meng A."/>
            <person name="Brown T."/>
            <person name="Cohen L."/>
        </authorList>
    </citation>
    <scope>NUCLEOTIDE SEQUENCE</scope>
    <source>
        <strain evidence="1">CCAP 955/1</strain>
    </source>
</reference>
<dbReference type="AlphaFoldDB" id="A0A7S3MHL0"/>
<dbReference type="EMBL" id="HBIC01060184">
    <property type="protein sequence ID" value="CAE0302027.1"/>
    <property type="molecule type" value="Transcribed_RNA"/>
</dbReference>